<proteinExistence type="predicted"/>
<organism evidence="2 3">
    <name type="scientific">Portunus trituberculatus</name>
    <name type="common">Swimming crab</name>
    <name type="synonym">Neptunus trituberculatus</name>
    <dbReference type="NCBI Taxonomy" id="210409"/>
    <lineage>
        <taxon>Eukaryota</taxon>
        <taxon>Metazoa</taxon>
        <taxon>Ecdysozoa</taxon>
        <taxon>Arthropoda</taxon>
        <taxon>Crustacea</taxon>
        <taxon>Multicrustacea</taxon>
        <taxon>Malacostraca</taxon>
        <taxon>Eumalacostraca</taxon>
        <taxon>Eucarida</taxon>
        <taxon>Decapoda</taxon>
        <taxon>Pleocyemata</taxon>
        <taxon>Brachyura</taxon>
        <taxon>Eubrachyura</taxon>
        <taxon>Portunoidea</taxon>
        <taxon>Portunidae</taxon>
        <taxon>Portuninae</taxon>
        <taxon>Portunus</taxon>
    </lineage>
</organism>
<comment type="caution">
    <text evidence="2">The sequence shown here is derived from an EMBL/GenBank/DDBJ whole genome shotgun (WGS) entry which is preliminary data.</text>
</comment>
<evidence type="ECO:0000313" key="2">
    <source>
        <dbReference type="EMBL" id="MPC21512.1"/>
    </source>
</evidence>
<name>A0A5B7DJ06_PORTR</name>
<reference evidence="2 3" key="1">
    <citation type="submission" date="2019-05" db="EMBL/GenBank/DDBJ databases">
        <title>Another draft genome of Portunus trituberculatus and its Hox gene families provides insights of decapod evolution.</title>
        <authorList>
            <person name="Jeong J.-H."/>
            <person name="Song I."/>
            <person name="Kim S."/>
            <person name="Choi T."/>
            <person name="Kim D."/>
            <person name="Ryu S."/>
            <person name="Kim W."/>
        </authorList>
    </citation>
    <scope>NUCLEOTIDE SEQUENCE [LARGE SCALE GENOMIC DNA]</scope>
    <source>
        <tissue evidence="2">Muscle</tissue>
    </source>
</reference>
<dbReference type="OrthoDB" id="10018574at2759"/>
<evidence type="ECO:0000259" key="1">
    <source>
        <dbReference type="Pfam" id="PF20718"/>
    </source>
</evidence>
<accession>A0A5B7DJ06</accession>
<gene>
    <name evidence="2" type="primary">med16</name>
    <name evidence="2" type="ORF">E2C01_014502</name>
</gene>
<dbReference type="Pfam" id="PF20718">
    <property type="entry name" value="Med16_bridge"/>
    <property type="match status" value="2"/>
</dbReference>
<feature type="domain" description="Mediator of RNA polymerase II transcription subunit 16 central helical bridge" evidence="1">
    <location>
        <begin position="137"/>
        <end position="184"/>
    </location>
</feature>
<evidence type="ECO:0000313" key="3">
    <source>
        <dbReference type="Proteomes" id="UP000324222"/>
    </source>
</evidence>
<dbReference type="EMBL" id="VSRR010000985">
    <property type="protein sequence ID" value="MPC21512.1"/>
    <property type="molecule type" value="Genomic_DNA"/>
</dbReference>
<keyword evidence="3" id="KW-1185">Reference proteome</keyword>
<sequence length="187" mass="20860">MAEGDLSHCILIGLERGLTSPGSRVVRRAATKFEFKSPSVHSVVHGHPTTKSPQWAISLILLLEFALVSGSDWWDLLVSTPHTSILMLTDKLSDTFQQHSTPISQHLHIRFLVMKTSMLRYANYLESRASLDILDIEKSLDQFCSSVNVKDCQVDPGQLQNLQPLIQFAADLALFILFMLAQNSKVG</sequence>
<feature type="domain" description="Mediator of RNA polymerase II transcription subunit 16 central helical bridge" evidence="1">
    <location>
        <begin position="62"/>
        <end position="130"/>
    </location>
</feature>
<dbReference type="Proteomes" id="UP000324222">
    <property type="component" value="Unassembled WGS sequence"/>
</dbReference>
<protein>
    <submittedName>
        <fullName evidence="2">Mediator of RNA polymerase II transcription subunit 16</fullName>
    </submittedName>
</protein>
<dbReference type="AlphaFoldDB" id="A0A5B7DJ06"/>
<dbReference type="InterPro" id="IPR048616">
    <property type="entry name" value="MED16_bridge"/>
</dbReference>